<name>A0A6J4QBB2_9BURK</name>
<evidence type="ECO:0000313" key="1">
    <source>
        <dbReference type="EMBL" id="CAA9437076.1"/>
    </source>
</evidence>
<sequence length="66" mass="7352">MADRPGNVATSRWEHFKLPGKSEVRFAADRHEGRDALAATAVSAASVMRQRLRVEAADLANLRFSW</sequence>
<dbReference type="AlphaFoldDB" id="A0A6J4QBB2"/>
<gene>
    <name evidence="1" type="ORF">AVDCRST_MAG51-2978</name>
</gene>
<reference evidence="1" key="1">
    <citation type="submission" date="2020-02" db="EMBL/GenBank/DDBJ databases">
        <authorList>
            <person name="Meier V. D."/>
        </authorList>
    </citation>
    <scope>NUCLEOTIDE SEQUENCE</scope>
    <source>
        <strain evidence="1">AVDCRST_MAG51</strain>
    </source>
</reference>
<accession>A0A6J4QBB2</accession>
<dbReference type="EMBL" id="CADCUX010000643">
    <property type="protein sequence ID" value="CAA9437076.1"/>
    <property type="molecule type" value="Genomic_DNA"/>
</dbReference>
<protein>
    <submittedName>
        <fullName evidence="1">Uncharacterized protein</fullName>
    </submittedName>
</protein>
<proteinExistence type="predicted"/>
<organism evidence="1">
    <name type="scientific">uncultured Ramlibacter sp</name>
    <dbReference type="NCBI Taxonomy" id="260755"/>
    <lineage>
        <taxon>Bacteria</taxon>
        <taxon>Pseudomonadati</taxon>
        <taxon>Pseudomonadota</taxon>
        <taxon>Betaproteobacteria</taxon>
        <taxon>Burkholderiales</taxon>
        <taxon>Comamonadaceae</taxon>
        <taxon>Ramlibacter</taxon>
        <taxon>environmental samples</taxon>
    </lineage>
</organism>